<protein>
    <submittedName>
        <fullName evidence="5">Endonuclease G</fullName>
    </submittedName>
</protein>
<keyword evidence="5" id="KW-0540">Nuclease</keyword>
<dbReference type="SMART" id="SM00477">
    <property type="entry name" value="NUC"/>
    <property type="match status" value="1"/>
</dbReference>
<dbReference type="InterPro" id="IPR040255">
    <property type="entry name" value="Non-specific_endonuclease"/>
</dbReference>
<evidence type="ECO:0000313" key="6">
    <source>
        <dbReference type="Proteomes" id="UP000318431"/>
    </source>
</evidence>
<evidence type="ECO:0000313" key="5">
    <source>
        <dbReference type="EMBL" id="TWI69279.1"/>
    </source>
</evidence>
<proteinExistence type="predicted"/>
<keyword evidence="5" id="KW-0378">Hydrolase</keyword>
<dbReference type="PANTHER" id="PTHR13966:SF5">
    <property type="entry name" value="ENDONUCLEASE G, MITOCHONDRIAL"/>
    <property type="match status" value="1"/>
</dbReference>
<dbReference type="InterPro" id="IPR044929">
    <property type="entry name" value="DNA/RNA_non-sp_Endonuclease_sf"/>
</dbReference>
<reference evidence="5 6" key="1">
    <citation type="journal article" date="2015" name="Stand. Genomic Sci.">
        <title>Genomic Encyclopedia of Bacterial and Archaeal Type Strains, Phase III: the genomes of soil and plant-associated and newly described type strains.</title>
        <authorList>
            <person name="Whitman W.B."/>
            <person name="Woyke T."/>
            <person name="Klenk H.P."/>
            <person name="Zhou Y."/>
            <person name="Lilburn T.G."/>
            <person name="Beck B.J."/>
            <person name="De Vos P."/>
            <person name="Vandamme P."/>
            <person name="Eisen J.A."/>
            <person name="Garrity G."/>
            <person name="Hugenholtz P."/>
            <person name="Kyrpides N.C."/>
        </authorList>
    </citation>
    <scope>NUCLEOTIDE SEQUENCE [LARGE SCALE GENOMIC DNA]</scope>
    <source>
        <strain evidence="5 6">CGMCC 1.10822</strain>
    </source>
</reference>
<dbReference type="AlphaFoldDB" id="A0A562RJQ6"/>
<comment type="caution">
    <text evidence="5">The sequence shown here is derived from an EMBL/GenBank/DDBJ whole genome shotgun (WGS) entry which is preliminary data.</text>
</comment>
<feature type="domain" description="ENPP1-3/EXOG-like endonuclease/phosphodiesterase" evidence="3">
    <location>
        <begin position="96"/>
        <end position="299"/>
    </location>
</feature>
<keyword evidence="2" id="KW-0479">Metal-binding</keyword>
<evidence type="ECO:0000259" key="3">
    <source>
        <dbReference type="SMART" id="SM00477"/>
    </source>
</evidence>
<dbReference type="PANTHER" id="PTHR13966">
    <property type="entry name" value="ENDONUCLEASE RELATED"/>
    <property type="match status" value="1"/>
</dbReference>
<organism evidence="5 6">
    <name type="scientific">Pseudoduganella lurida</name>
    <dbReference type="NCBI Taxonomy" id="1036180"/>
    <lineage>
        <taxon>Bacteria</taxon>
        <taxon>Pseudomonadati</taxon>
        <taxon>Pseudomonadota</taxon>
        <taxon>Betaproteobacteria</taxon>
        <taxon>Burkholderiales</taxon>
        <taxon>Oxalobacteraceae</taxon>
        <taxon>Telluria group</taxon>
        <taxon>Pseudoduganella</taxon>
    </lineage>
</organism>
<name>A0A562RJQ6_9BURK</name>
<dbReference type="RefSeq" id="WP_158643056.1">
    <property type="nucleotide sequence ID" value="NZ_VLLB01000001.1"/>
</dbReference>
<dbReference type="InterPro" id="IPR020821">
    <property type="entry name" value="ENPP1-3/EXOG-like_nuc-like"/>
</dbReference>
<dbReference type="GO" id="GO:0016787">
    <property type="term" value="F:hydrolase activity"/>
    <property type="evidence" value="ECO:0007669"/>
    <property type="project" value="InterPro"/>
</dbReference>
<keyword evidence="6" id="KW-1185">Reference proteome</keyword>
<gene>
    <name evidence="5" type="ORF">IP91_00346</name>
</gene>
<dbReference type="OrthoDB" id="513782at2"/>
<dbReference type="EMBL" id="VLLB01000001">
    <property type="protein sequence ID" value="TWI69279.1"/>
    <property type="molecule type" value="Genomic_DNA"/>
</dbReference>
<dbReference type="GO" id="GO:0004519">
    <property type="term" value="F:endonuclease activity"/>
    <property type="evidence" value="ECO:0007669"/>
    <property type="project" value="UniProtKB-KW"/>
</dbReference>
<keyword evidence="5" id="KW-0255">Endonuclease</keyword>
<dbReference type="GO" id="GO:0003676">
    <property type="term" value="F:nucleic acid binding"/>
    <property type="evidence" value="ECO:0007669"/>
    <property type="project" value="InterPro"/>
</dbReference>
<dbReference type="Pfam" id="PF01223">
    <property type="entry name" value="Endonuclease_NS"/>
    <property type="match status" value="1"/>
</dbReference>
<sequence>MSSIQLQVPLTITLSLGETPHATPASLLTAATGTGETGSAGLERVDIEQNYAERQGYRDDFLGMAVALPTLNEEQRRNAAKNTLAKPGQDATVLPYHHFSIVMNRRRQLAYYTAVNIDGAQSKKPKRASDTWYFDPRIAESEQIGEDLYARNALDRGHLVRRLDPAWGEDAVRANNDTFHFTNCSPQHADFNQNDETWQGIENYLLGQATGARRALTIFTGPVMTDDDPLYRGVRIPRHFWKIAAYVTDDDQLTVSAYLLGQEDLLDGLERFTPATWQVTVQEIIDRTGLDFSHLVDAEVPLAPRPGLEVAAQGAGRRQLYSVSDIIAA</sequence>
<dbReference type="InterPro" id="IPR001604">
    <property type="entry name" value="Endo_G_ENPP1-like_dom"/>
</dbReference>
<feature type="binding site" evidence="2">
    <location>
        <position position="192"/>
    </location>
    <ligand>
        <name>Mg(2+)</name>
        <dbReference type="ChEBI" id="CHEBI:18420"/>
        <note>catalytic</note>
    </ligand>
</feature>
<feature type="active site" description="Proton acceptor" evidence="1">
    <location>
        <position position="158"/>
    </location>
</feature>
<dbReference type="Gene3D" id="3.40.570.10">
    <property type="entry name" value="Extracellular Endonuclease, subunit A"/>
    <property type="match status" value="1"/>
</dbReference>
<feature type="domain" description="DNA/RNA non-specific endonuclease/pyrophosphatase/phosphodiesterase" evidence="4">
    <location>
        <begin position="95"/>
        <end position="299"/>
    </location>
</feature>
<dbReference type="SUPFAM" id="SSF54060">
    <property type="entry name" value="His-Me finger endonucleases"/>
    <property type="match status" value="1"/>
</dbReference>
<dbReference type="SMART" id="SM00892">
    <property type="entry name" value="Endonuclease_NS"/>
    <property type="match status" value="1"/>
</dbReference>
<evidence type="ECO:0000259" key="4">
    <source>
        <dbReference type="SMART" id="SM00892"/>
    </source>
</evidence>
<dbReference type="GO" id="GO:0046872">
    <property type="term" value="F:metal ion binding"/>
    <property type="evidence" value="ECO:0007669"/>
    <property type="project" value="UniProtKB-KW"/>
</dbReference>
<accession>A0A562RJQ6</accession>
<dbReference type="Proteomes" id="UP000318431">
    <property type="component" value="Unassembled WGS sequence"/>
</dbReference>
<dbReference type="InterPro" id="IPR044925">
    <property type="entry name" value="His-Me_finger_sf"/>
</dbReference>
<evidence type="ECO:0000256" key="1">
    <source>
        <dbReference type="PIRSR" id="PIRSR640255-1"/>
    </source>
</evidence>
<dbReference type="CDD" id="cd00091">
    <property type="entry name" value="NUC"/>
    <property type="match status" value="1"/>
</dbReference>
<evidence type="ECO:0000256" key="2">
    <source>
        <dbReference type="PIRSR" id="PIRSR640255-2"/>
    </source>
</evidence>